<dbReference type="PROSITE" id="PS50995">
    <property type="entry name" value="HTH_MARR_2"/>
    <property type="match status" value="1"/>
</dbReference>
<feature type="domain" description="HTH marR-type" evidence="1">
    <location>
        <begin position="3"/>
        <end position="138"/>
    </location>
</feature>
<dbReference type="RefSeq" id="WP_066998062.1">
    <property type="nucleotide sequence ID" value="NZ_BNDU01000003.1"/>
</dbReference>
<dbReference type="STRING" id="67285.AQI88_15035"/>
<keyword evidence="3" id="KW-1185">Reference proteome</keyword>
<name>A0A124HCY8_9ACTN</name>
<organism evidence="2 3">
    <name type="scientific">Streptomyces cellostaticus</name>
    <dbReference type="NCBI Taxonomy" id="67285"/>
    <lineage>
        <taxon>Bacteria</taxon>
        <taxon>Bacillati</taxon>
        <taxon>Actinomycetota</taxon>
        <taxon>Actinomycetes</taxon>
        <taxon>Kitasatosporales</taxon>
        <taxon>Streptomycetaceae</taxon>
        <taxon>Streptomyces</taxon>
    </lineage>
</organism>
<comment type="caution">
    <text evidence="2">The sequence shown here is derived from an EMBL/GenBank/DDBJ whole genome shotgun (WGS) entry which is preliminary data.</text>
</comment>
<dbReference type="Gene3D" id="1.10.10.10">
    <property type="entry name" value="Winged helix-like DNA-binding domain superfamily/Winged helix DNA-binding domain"/>
    <property type="match status" value="1"/>
</dbReference>
<dbReference type="SUPFAM" id="SSF46785">
    <property type="entry name" value="Winged helix' DNA-binding domain"/>
    <property type="match status" value="1"/>
</dbReference>
<accession>A0A124HCY8</accession>
<protein>
    <recommendedName>
        <fullName evidence="1">HTH marR-type domain-containing protein</fullName>
    </recommendedName>
</protein>
<dbReference type="AlphaFoldDB" id="A0A124HCY8"/>
<dbReference type="Proteomes" id="UP000054241">
    <property type="component" value="Unassembled WGS sequence"/>
</dbReference>
<dbReference type="PANTHER" id="PTHR39515">
    <property type="entry name" value="CONSERVED PROTEIN"/>
    <property type="match status" value="1"/>
</dbReference>
<dbReference type="InterPro" id="IPR036390">
    <property type="entry name" value="WH_DNA-bd_sf"/>
</dbReference>
<dbReference type="EMBL" id="LMWL01000026">
    <property type="protein sequence ID" value="KUM95918.1"/>
    <property type="molecule type" value="Genomic_DNA"/>
</dbReference>
<dbReference type="InterPro" id="IPR052526">
    <property type="entry name" value="HTH-type_Bedaq_tolerance"/>
</dbReference>
<sequence length="154" mass="16346">MDTDDCTQALLQGLLRLGSRLRHERPPGALTPNKIIVLGHLRRNGPCTPSAVALAEHQQLQALTRTFAELEADGLITRQRSETDRRASILSIADAGAQALSDDLAQRAEWLGSALGALSPVEQQLLALAAQLLNQLADAPATAGLDGRTGTRTP</sequence>
<dbReference type="OrthoDB" id="3628964at2"/>
<evidence type="ECO:0000259" key="1">
    <source>
        <dbReference type="PROSITE" id="PS50995"/>
    </source>
</evidence>
<evidence type="ECO:0000313" key="2">
    <source>
        <dbReference type="EMBL" id="KUM95918.1"/>
    </source>
</evidence>
<dbReference type="GO" id="GO:0003700">
    <property type="term" value="F:DNA-binding transcription factor activity"/>
    <property type="evidence" value="ECO:0007669"/>
    <property type="project" value="InterPro"/>
</dbReference>
<dbReference type="SMART" id="SM00347">
    <property type="entry name" value="HTH_MARR"/>
    <property type="match status" value="1"/>
</dbReference>
<dbReference type="PANTHER" id="PTHR39515:SF2">
    <property type="entry name" value="HTH-TYPE TRANSCRIPTIONAL REGULATOR RV0880"/>
    <property type="match status" value="1"/>
</dbReference>
<evidence type="ECO:0000313" key="3">
    <source>
        <dbReference type="Proteomes" id="UP000054241"/>
    </source>
</evidence>
<proteinExistence type="predicted"/>
<dbReference type="Pfam" id="PF12802">
    <property type="entry name" value="MarR_2"/>
    <property type="match status" value="1"/>
</dbReference>
<gene>
    <name evidence="2" type="ORF">AQI88_15035</name>
</gene>
<dbReference type="InterPro" id="IPR036388">
    <property type="entry name" value="WH-like_DNA-bd_sf"/>
</dbReference>
<reference evidence="2 3" key="1">
    <citation type="submission" date="2015-10" db="EMBL/GenBank/DDBJ databases">
        <title>Draft genome sequence of Streptomyces cellostaticus DSM 40189, type strain for the species Streptomyces cellostaticus.</title>
        <authorList>
            <person name="Ruckert C."/>
            <person name="Winkler A."/>
            <person name="Kalinowski J."/>
            <person name="Kampfer P."/>
            <person name="Glaeser S."/>
        </authorList>
    </citation>
    <scope>NUCLEOTIDE SEQUENCE [LARGE SCALE GENOMIC DNA]</scope>
    <source>
        <strain evidence="2 3">DSM 40189</strain>
    </source>
</reference>
<dbReference type="InterPro" id="IPR000835">
    <property type="entry name" value="HTH_MarR-typ"/>
</dbReference>